<dbReference type="Pfam" id="PF11693">
    <property type="entry name" value="DUF2990"/>
    <property type="match status" value="1"/>
</dbReference>
<name>A0A1L9TTW1_9EURO</name>
<dbReference type="InterPro" id="IPR021851">
    <property type="entry name" value="DUF3455"/>
</dbReference>
<dbReference type="PANTHER" id="PTHR35567:SF1">
    <property type="entry name" value="CONSERVED FUNGAL PROTEIN (AFU_ORTHOLOGUE AFUA_1G14230)"/>
    <property type="match status" value="1"/>
</dbReference>
<dbReference type="GeneID" id="63757435"/>
<dbReference type="Pfam" id="PF11937">
    <property type="entry name" value="DUF3455"/>
    <property type="match status" value="1"/>
</dbReference>
<evidence type="ECO:0008006" key="4">
    <source>
        <dbReference type="Google" id="ProtNLM"/>
    </source>
</evidence>
<evidence type="ECO:0000313" key="3">
    <source>
        <dbReference type="Proteomes" id="UP000184356"/>
    </source>
</evidence>
<keyword evidence="1" id="KW-0732">Signal</keyword>
<evidence type="ECO:0000256" key="1">
    <source>
        <dbReference type="SAM" id="SignalP"/>
    </source>
</evidence>
<dbReference type="AlphaFoldDB" id="A0A1L9TTW1"/>
<organism evidence="2 3">
    <name type="scientific">Aspergillus sydowii CBS 593.65</name>
    <dbReference type="NCBI Taxonomy" id="1036612"/>
    <lineage>
        <taxon>Eukaryota</taxon>
        <taxon>Fungi</taxon>
        <taxon>Dikarya</taxon>
        <taxon>Ascomycota</taxon>
        <taxon>Pezizomycotina</taxon>
        <taxon>Eurotiomycetes</taxon>
        <taxon>Eurotiomycetidae</taxon>
        <taxon>Eurotiales</taxon>
        <taxon>Aspergillaceae</taxon>
        <taxon>Aspergillus</taxon>
        <taxon>Aspergillus subgen. Nidulantes</taxon>
    </lineage>
</organism>
<feature type="chain" id="PRO_5012228409" description="Malate dehydrogenase" evidence="1">
    <location>
        <begin position="18"/>
        <end position="249"/>
    </location>
</feature>
<evidence type="ECO:0000313" key="2">
    <source>
        <dbReference type="EMBL" id="OJJ62877.1"/>
    </source>
</evidence>
<dbReference type="InterPro" id="IPR021706">
    <property type="entry name" value="DUF2990"/>
</dbReference>
<protein>
    <recommendedName>
        <fullName evidence="4">Malate dehydrogenase</fullName>
    </recommendedName>
</protein>
<gene>
    <name evidence="2" type="ORF">ASPSYDRAFT_143650</name>
</gene>
<dbReference type="EMBL" id="KV878583">
    <property type="protein sequence ID" value="OJJ62877.1"/>
    <property type="molecule type" value="Genomic_DNA"/>
</dbReference>
<dbReference type="PANTHER" id="PTHR35567">
    <property type="entry name" value="MALATE DEHYDROGENASE (AFU_ORTHOLOGUE AFUA_2G13800)"/>
    <property type="match status" value="1"/>
</dbReference>
<dbReference type="OrthoDB" id="1859733at2759"/>
<sequence length="249" mass="26464">MRSVLFLTSCLAATSAAAPMFGDLYRFSDEMAEFLGRVGKRISDAGNVFDNSLTCDASSIQLPSFASGLPAPTDQKPLYVALGRGTQNYTCATSTSDSEPEAIGAVARLYNATCFASTYPDMIELLPSIAYRMNLPSNPSDPLPPSNFNLIGHHFFEGSVPVFNLDTATRQLGIAKVTKDSDLDAPSSAVKGKNGAVKWLLLTATKGTVGSFASVYRVDTAGGAAPKTCEGMPKSFTVQYAANYYIYGQ</sequence>
<dbReference type="Proteomes" id="UP000184356">
    <property type="component" value="Unassembled WGS sequence"/>
</dbReference>
<dbReference type="VEuPathDB" id="FungiDB:ASPSYDRAFT_143650"/>
<feature type="signal peptide" evidence="1">
    <location>
        <begin position="1"/>
        <end position="17"/>
    </location>
</feature>
<keyword evidence="3" id="KW-1185">Reference proteome</keyword>
<proteinExistence type="predicted"/>
<dbReference type="RefSeq" id="XP_040706683.1">
    <property type="nucleotide sequence ID" value="XM_040841362.1"/>
</dbReference>
<reference evidence="3" key="1">
    <citation type="journal article" date="2017" name="Genome Biol.">
        <title>Comparative genomics reveals high biological diversity and specific adaptations in the industrially and medically important fungal genus Aspergillus.</title>
        <authorList>
            <person name="de Vries R.P."/>
            <person name="Riley R."/>
            <person name="Wiebenga A."/>
            <person name="Aguilar-Osorio G."/>
            <person name="Amillis S."/>
            <person name="Uchima C.A."/>
            <person name="Anderluh G."/>
            <person name="Asadollahi M."/>
            <person name="Askin M."/>
            <person name="Barry K."/>
            <person name="Battaglia E."/>
            <person name="Bayram O."/>
            <person name="Benocci T."/>
            <person name="Braus-Stromeyer S.A."/>
            <person name="Caldana C."/>
            <person name="Canovas D."/>
            <person name="Cerqueira G.C."/>
            <person name="Chen F."/>
            <person name="Chen W."/>
            <person name="Choi C."/>
            <person name="Clum A."/>
            <person name="Dos Santos R.A."/>
            <person name="Damasio A.R."/>
            <person name="Diallinas G."/>
            <person name="Emri T."/>
            <person name="Fekete E."/>
            <person name="Flipphi M."/>
            <person name="Freyberg S."/>
            <person name="Gallo A."/>
            <person name="Gournas C."/>
            <person name="Habgood R."/>
            <person name="Hainaut M."/>
            <person name="Harispe M.L."/>
            <person name="Henrissat B."/>
            <person name="Hilden K.S."/>
            <person name="Hope R."/>
            <person name="Hossain A."/>
            <person name="Karabika E."/>
            <person name="Karaffa L."/>
            <person name="Karanyi Z."/>
            <person name="Krasevec N."/>
            <person name="Kuo A."/>
            <person name="Kusch H."/>
            <person name="LaButti K."/>
            <person name="Lagendijk E.L."/>
            <person name="Lapidus A."/>
            <person name="Levasseur A."/>
            <person name="Lindquist E."/>
            <person name="Lipzen A."/>
            <person name="Logrieco A.F."/>
            <person name="MacCabe A."/>
            <person name="Maekelae M.R."/>
            <person name="Malavazi I."/>
            <person name="Melin P."/>
            <person name="Meyer V."/>
            <person name="Mielnichuk N."/>
            <person name="Miskei M."/>
            <person name="Molnar A.P."/>
            <person name="Mule G."/>
            <person name="Ngan C.Y."/>
            <person name="Orejas M."/>
            <person name="Orosz E."/>
            <person name="Ouedraogo J.P."/>
            <person name="Overkamp K.M."/>
            <person name="Park H.-S."/>
            <person name="Perrone G."/>
            <person name="Piumi F."/>
            <person name="Punt P.J."/>
            <person name="Ram A.F."/>
            <person name="Ramon A."/>
            <person name="Rauscher S."/>
            <person name="Record E."/>
            <person name="Riano-Pachon D.M."/>
            <person name="Robert V."/>
            <person name="Roehrig J."/>
            <person name="Ruller R."/>
            <person name="Salamov A."/>
            <person name="Salih N.S."/>
            <person name="Samson R.A."/>
            <person name="Sandor E."/>
            <person name="Sanguinetti M."/>
            <person name="Schuetze T."/>
            <person name="Sepcic K."/>
            <person name="Shelest E."/>
            <person name="Sherlock G."/>
            <person name="Sophianopoulou V."/>
            <person name="Squina F.M."/>
            <person name="Sun H."/>
            <person name="Susca A."/>
            <person name="Todd R.B."/>
            <person name="Tsang A."/>
            <person name="Unkles S.E."/>
            <person name="van de Wiele N."/>
            <person name="van Rossen-Uffink D."/>
            <person name="Oliveira J.V."/>
            <person name="Vesth T.C."/>
            <person name="Visser J."/>
            <person name="Yu J.-H."/>
            <person name="Zhou M."/>
            <person name="Andersen M.R."/>
            <person name="Archer D.B."/>
            <person name="Baker S.E."/>
            <person name="Benoit I."/>
            <person name="Brakhage A.A."/>
            <person name="Braus G.H."/>
            <person name="Fischer R."/>
            <person name="Frisvad J.C."/>
            <person name="Goldman G.H."/>
            <person name="Houbraken J."/>
            <person name="Oakley B."/>
            <person name="Pocsi I."/>
            <person name="Scazzocchio C."/>
            <person name="Seiboth B."/>
            <person name="vanKuyk P.A."/>
            <person name="Wortman J."/>
            <person name="Dyer P.S."/>
            <person name="Grigoriev I.V."/>
        </authorList>
    </citation>
    <scope>NUCLEOTIDE SEQUENCE [LARGE SCALE GENOMIC DNA]</scope>
    <source>
        <strain evidence="3">CBS 593.65</strain>
    </source>
</reference>
<accession>A0A1L9TTW1</accession>